<dbReference type="PANTHER" id="PTHR38658">
    <property type="entry name" value="OXPP CYCLE PROTEIN OPCA-RELATED"/>
    <property type="match status" value="1"/>
</dbReference>
<dbReference type="AlphaFoldDB" id="A0A1M6P9Q1"/>
<dbReference type="InterPro" id="IPR004555">
    <property type="entry name" value="G6PDH_assembly_OpcA"/>
</dbReference>
<accession>A0A1M6P9Q1</accession>
<feature type="domain" description="Glucose-6-phosphate dehydrogenase assembly protein OpcA N-terminal" evidence="1">
    <location>
        <begin position="59"/>
        <end position="169"/>
    </location>
</feature>
<evidence type="ECO:0000259" key="2">
    <source>
        <dbReference type="Pfam" id="PF20171"/>
    </source>
</evidence>
<dbReference type="Proteomes" id="UP000184510">
    <property type="component" value="Unassembled WGS sequence"/>
</dbReference>
<evidence type="ECO:0000313" key="3">
    <source>
        <dbReference type="EMBL" id="SHK04673.1"/>
    </source>
</evidence>
<dbReference type="RefSeq" id="WP_143184672.1">
    <property type="nucleotide sequence ID" value="NZ_FQYR01000005.1"/>
</dbReference>
<reference evidence="3 4" key="1">
    <citation type="submission" date="2016-11" db="EMBL/GenBank/DDBJ databases">
        <authorList>
            <person name="Jaros S."/>
            <person name="Januszkiewicz K."/>
            <person name="Wedrychowicz H."/>
        </authorList>
    </citation>
    <scope>NUCLEOTIDE SEQUENCE [LARGE SCALE GENOMIC DNA]</scope>
    <source>
        <strain evidence="3 4">DSM 18772</strain>
    </source>
</reference>
<dbReference type="InParanoid" id="A0A1M6P9Q1"/>
<gene>
    <name evidence="3" type="ORF">SAMN02745181_3118</name>
</gene>
<name>A0A1M6P9Q1_9BACT</name>
<dbReference type="PANTHER" id="PTHR38658:SF1">
    <property type="entry name" value="OXPP CYCLE PROTEIN OPCA-RELATED"/>
    <property type="match status" value="1"/>
</dbReference>
<evidence type="ECO:0000259" key="1">
    <source>
        <dbReference type="Pfam" id="PF10128"/>
    </source>
</evidence>
<organism evidence="3 4">
    <name type="scientific">Rubritalea squalenifaciens DSM 18772</name>
    <dbReference type="NCBI Taxonomy" id="1123071"/>
    <lineage>
        <taxon>Bacteria</taxon>
        <taxon>Pseudomonadati</taxon>
        <taxon>Verrucomicrobiota</taxon>
        <taxon>Verrucomicrobiia</taxon>
        <taxon>Verrucomicrobiales</taxon>
        <taxon>Rubritaleaceae</taxon>
        <taxon>Rubritalea</taxon>
    </lineage>
</organism>
<keyword evidence="4" id="KW-1185">Reference proteome</keyword>
<feature type="domain" description="Glucose-6-phosphate dehydrogenase assembly protein OpcA C-terminal" evidence="2">
    <location>
        <begin position="182"/>
        <end position="345"/>
    </location>
</feature>
<dbReference type="OrthoDB" id="186487at2"/>
<protein>
    <submittedName>
        <fullName evidence="3">Glucose-6-phosphate dehydrogenase subunit</fullName>
    </submittedName>
</protein>
<evidence type="ECO:0000313" key="4">
    <source>
        <dbReference type="Proteomes" id="UP000184510"/>
    </source>
</evidence>
<dbReference type="STRING" id="1123071.SAMN02745181_3118"/>
<dbReference type="EMBL" id="FQYR01000005">
    <property type="protein sequence ID" value="SHK04673.1"/>
    <property type="molecule type" value="Genomic_DNA"/>
</dbReference>
<dbReference type="InterPro" id="IPR046802">
    <property type="entry name" value="OpcA_G6PD_C"/>
</dbReference>
<dbReference type="Pfam" id="PF10128">
    <property type="entry name" value="OpcA_G6PD_assem"/>
    <property type="match status" value="1"/>
</dbReference>
<proteinExistence type="predicted"/>
<dbReference type="Pfam" id="PF20171">
    <property type="entry name" value="OpcA_G6PD_C"/>
    <property type="match status" value="1"/>
</dbReference>
<dbReference type="InterPro" id="IPR046801">
    <property type="entry name" value="OpcA_G6PD_N"/>
</dbReference>
<sequence length="354" mass="39462">MADTLNTADLGMEVSIGSIDKELRKLWEADDARTNASLINFAVYSEDANALAANSDIVREITREHACRAILIGIDRKAADTSIRAWITAHCHLAHGRKSICCEQLAFHLTGKAIGRLRNTVFSHLNSDLPLVFWWQGELSERFNERLYSLIDRLVVDSSQWEDPQQQFGMIQAAMKDSPLVVQDLSWTRTYHFRLAVAALYDDPVLQDTLLAIQKVKITCHPDNQASGLQLLAWLAVQAGWKLSKDLVSDGCANSFRFEKSNGELLDACLMLDEHSAQVGELEILSPGVHVKVSKEKGSSLLSQYLEVEGHRVEAHAPADSEKVEELVADQLSRGGKNSLFRKVLPQFLELLDS</sequence>